<evidence type="ECO:0000256" key="1">
    <source>
        <dbReference type="SAM" id="MobiDB-lite"/>
    </source>
</evidence>
<protein>
    <submittedName>
        <fullName evidence="3">Putative bilaris</fullName>
    </submittedName>
</protein>
<feature type="compositionally biased region" description="Polar residues" evidence="1">
    <location>
        <begin position="722"/>
        <end position="732"/>
    </location>
</feature>
<feature type="region of interest" description="Disordered" evidence="1">
    <location>
        <begin position="611"/>
        <end position="732"/>
    </location>
</feature>
<feature type="region of interest" description="Disordered" evidence="1">
    <location>
        <begin position="281"/>
        <end position="308"/>
    </location>
</feature>
<sequence>MATVNIPTVLALFFAVVACEASAIKGLEPGPPDFLPSEAERSGPPADTSPKEETPGSTASLPLAGIPGYDERCNMQATATKTRCRSSQGGKKRRKGWYLDPTTRKCLPSCDENAPFRYKVHCNAICRTEKACHFSATGFPCGFRALHPVYIYNRTQRRCAKAYDCDYYGNKFVTLKECRKTCVKGAVQQAQQQVRSTTGATNEPSNRIPHFLPPTDGLPAPSLPGASIGQFITGKEAAAGGPQQHPSAVGTSAHASTQMQSSVTNVAPFRRGVATESLLPGAQAVTGSTRNRVTAASNPSDASEESLSLDLGLGGPRGTSNVDVSPSRGAVSVSRALSHGRRFSLPTRLGPMSPQSGLSVGPPELEIVGVGTGPKPGPHTGPRPNRRRTGRRHFGISAKPGKADSQPGRLTGVFHTPGEMAVAGPLSGQRQPSSPAGAPAGPWLEIPGSGMSRRPMSSSGTNAEMPGSTMIPGIHHPGLSVQPGLSRPQISGPGRIPRINEASASEPSTVPDNLDLGLTTVRISPHTGSTSSSMNNAPESGLTKSILMIKHAQPGGGPPAVPPVPGTTKEGPVKTGISVPQAPSLPVNPVAPVLQEPSLPPAPPLNQNLLQTVPPTQKTGTNKEGPVKTATSSILAPSHPVRPVAPVLQTQRLPPMPPLTQNLPKKQPTIKKTGTSKEGPVNTGTSGPKAPSLPVIPAVPVQPKPSLPPSPSLNDNRIYKRPTSQKIESQITSGSQVIIQGSLNDERLVKKIRKGGNEGIQLPVSEQELPLHTEPLNEPPVKGFSLKMLPKFSAPAKLPGLLKIKTVRK</sequence>
<feature type="region of interest" description="Disordered" evidence="1">
    <location>
        <begin position="553"/>
        <end position="572"/>
    </location>
</feature>
<dbReference type="GO" id="GO:0004867">
    <property type="term" value="F:serine-type endopeptidase inhibitor activity"/>
    <property type="evidence" value="ECO:0007669"/>
    <property type="project" value="InterPro"/>
</dbReference>
<dbReference type="EMBL" id="GACK01011198">
    <property type="protein sequence ID" value="JAA53836.1"/>
    <property type="molecule type" value="mRNA"/>
</dbReference>
<reference evidence="3" key="1">
    <citation type="submission" date="2012-11" db="EMBL/GenBank/DDBJ databases">
        <authorList>
            <person name="Lucero-Rivera Y.E."/>
            <person name="Tovar-Ramirez D."/>
        </authorList>
    </citation>
    <scope>NUCLEOTIDE SEQUENCE</scope>
    <source>
        <tissue evidence="3">Salivary gland</tissue>
    </source>
</reference>
<accession>L7LPL8</accession>
<dbReference type="Gene3D" id="4.10.410.10">
    <property type="entry name" value="Pancreatic trypsin inhibitor Kunitz domain"/>
    <property type="match status" value="1"/>
</dbReference>
<evidence type="ECO:0000313" key="3">
    <source>
        <dbReference type="EMBL" id="JAA53836.1"/>
    </source>
</evidence>
<feature type="compositionally biased region" description="Polar residues" evidence="1">
    <location>
        <begin position="285"/>
        <end position="298"/>
    </location>
</feature>
<dbReference type="SUPFAM" id="SSF57362">
    <property type="entry name" value="BPTI-like"/>
    <property type="match status" value="1"/>
</dbReference>
<feature type="signal peptide" evidence="2">
    <location>
        <begin position="1"/>
        <end position="21"/>
    </location>
</feature>
<feature type="compositionally biased region" description="Basic residues" evidence="1">
    <location>
        <begin position="384"/>
        <end position="394"/>
    </location>
</feature>
<feature type="region of interest" description="Disordered" evidence="1">
    <location>
        <begin position="371"/>
        <end position="408"/>
    </location>
</feature>
<feature type="compositionally biased region" description="Pro residues" evidence="1">
    <location>
        <begin position="556"/>
        <end position="565"/>
    </location>
</feature>
<feature type="compositionally biased region" description="Polar residues" evidence="1">
    <location>
        <begin position="613"/>
        <end position="622"/>
    </location>
</feature>
<proteinExistence type="evidence at transcript level"/>
<feature type="region of interest" description="Disordered" evidence="1">
    <location>
        <begin position="29"/>
        <end position="65"/>
    </location>
</feature>
<reference evidence="3" key="2">
    <citation type="journal article" date="2015" name="J. Proteomics">
        <title>Sexual differences in the sialomes of the zebra tick, Rhipicephalus pulchellus.</title>
        <authorList>
            <person name="Tan A.W."/>
            <person name="Francischetti I.M."/>
            <person name="Slovak M."/>
            <person name="Kini R.M."/>
            <person name="Ribeiro J.M."/>
        </authorList>
    </citation>
    <scope>NUCLEOTIDE SEQUENCE</scope>
    <source>
        <tissue evidence="3">Salivary gland</tissue>
    </source>
</reference>
<evidence type="ECO:0000256" key="2">
    <source>
        <dbReference type="SAM" id="SignalP"/>
    </source>
</evidence>
<keyword evidence="2" id="KW-0732">Signal</keyword>
<feature type="compositionally biased region" description="Pro residues" evidence="1">
    <location>
        <begin position="700"/>
        <end position="711"/>
    </location>
</feature>
<name>L7LPL8_RHIPC</name>
<dbReference type="InterPro" id="IPR036880">
    <property type="entry name" value="Kunitz_BPTI_sf"/>
</dbReference>
<dbReference type="AlphaFoldDB" id="L7LPL8"/>
<feature type="chain" id="PRO_5003980350" evidence="2">
    <location>
        <begin position="22"/>
        <end position="809"/>
    </location>
</feature>
<organism evidence="3">
    <name type="scientific">Rhipicephalus pulchellus</name>
    <name type="common">Yellow backed tick</name>
    <name type="synonym">Dermacentor pulchellus</name>
    <dbReference type="NCBI Taxonomy" id="72859"/>
    <lineage>
        <taxon>Eukaryota</taxon>
        <taxon>Metazoa</taxon>
        <taxon>Ecdysozoa</taxon>
        <taxon>Arthropoda</taxon>
        <taxon>Chelicerata</taxon>
        <taxon>Arachnida</taxon>
        <taxon>Acari</taxon>
        <taxon>Parasitiformes</taxon>
        <taxon>Ixodida</taxon>
        <taxon>Ixodoidea</taxon>
        <taxon>Ixodidae</taxon>
        <taxon>Rhipicephalinae</taxon>
        <taxon>Rhipicephalus</taxon>
        <taxon>Rhipicephalus</taxon>
    </lineage>
</organism>
<feature type="compositionally biased region" description="Low complexity" evidence="1">
    <location>
        <begin position="299"/>
        <end position="308"/>
    </location>
</feature>